<reference evidence="1" key="1">
    <citation type="journal article" date="2021" name="bioRxiv">
        <title>Unraveling nitrogen, sulfur and carbon metabolic pathways and microbial community transcriptional responses to substrate deprivation and toxicity stresses in a bioreactor mimicking anoxic brackish coastal sediment conditions.</title>
        <authorList>
            <person name="Martins P.D."/>
            <person name="Echeveste M.J."/>
            <person name="Arshad A."/>
            <person name="Kurth J."/>
            <person name="Ouboter H."/>
            <person name="Jetten M.S.M."/>
            <person name="Welte C.U."/>
        </authorList>
    </citation>
    <scope>NUCLEOTIDE SEQUENCE</scope>
    <source>
        <strain evidence="1">MAG_39</strain>
    </source>
</reference>
<sequence length="82" mass="9398">MIETIAKNVVIYPGQKRDLRKRKEHTNGGKSARVAAVKKPCPFTQDPYDNCFCAKMLSQNIEAAIHYCGSNYKQCEIYKKWA</sequence>
<reference evidence="1" key="2">
    <citation type="submission" date="2021-08" db="EMBL/GenBank/DDBJ databases">
        <authorList>
            <person name="Dalcin Martins P."/>
        </authorList>
    </citation>
    <scope>NUCLEOTIDE SEQUENCE</scope>
    <source>
        <strain evidence="1">MAG_39</strain>
    </source>
</reference>
<name>A0A953JFX5_9BACT</name>
<proteinExistence type="predicted"/>
<accession>A0A953JFX5</accession>
<evidence type="ECO:0000313" key="2">
    <source>
        <dbReference type="Proteomes" id="UP000705867"/>
    </source>
</evidence>
<organism evidence="1 2">
    <name type="scientific">Candidatus Nitrobium versatile</name>
    <dbReference type="NCBI Taxonomy" id="2884831"/>
    <lineage>
        <taxon>Bacteria</taxon>
        <taxon>Pseudomonadati</taxon>
        <taxon>Nitrospirota</taxon>
        <taxon>Nitrospiria</taxon>
        <taxon>Nitrospirales</taxon>
        <taxon>Nitrospiraceae</taxon>
        <taxon>Candidatus Nitrobium</taxon>
    </lineage>
</organism>
<protein>
    <submittedName>
        <fullName evidence="1">Uncharacterized protein</fullName>
    </submittedName>
</protein>
<evidence type="ECO:0000313" key="1">
    <source>
        <dbReference type="EMBL" id="MBZ0157101.1"/>
    </source>
</evidence>
<dbReference type="EMBL" id="JAIOIV010000105">
    <property type="protein sequence ID" value="MBZ0157101.1"/>
    <property type="molecule type" value="Genomic_DNA"/>
</dbReference>
<dbReference type="Proteomes" id="UP000705867">
    <property type="component" value="Unassembled WGS sequence"/>
</dbReference>
<dbReference type="AlphaFoldDB" id="A0A953JFX5"/>
<comment type="caution">
    <text evidence="1">The sequence shown here is derived from an EMBL/GenBank/DDBJ whole genome shotgun (WGS) entry which is preliminary data.</text>
</comment>
<gene>
    <name evidence="1" type="ORF">K8I29_12925</name>
</gene>